<dbReference type="EMBL" id="NMUH01001124">
    <property type="protein sequence ID" value="MQL89174.1"/>
    <property type="molecule type" value="Genomic_DNA"/>
</dbReference>
<accession>A0A843V6B1</accession>
<sequence>DSPFAAPPSRQWSPSTAASPPSGLPSLQLHLHASDPPSPSATAPPPLGEPPPRRWSGIPLYSSAVGTPPLPPPLTGTSHLSTSPVWPTASFLPLPPPQLQVHLHRLHHLEEGALVVEGRLGELQRGGYLMDNNGMSPSSEDTAWALLHTTLRVTWALYQKCIETMTQMIAPSSDVDAESQTPATPKDAFISVMGKDRHSRVRCAGSGETLSTWYKSTGMSGSSERERIMQEQLKVQEEKLKAQAEEMTQMREKISRLENVAMKVDEMSILLSQIQASQARTQHVPPAVQSESDSKTDEAADDYSDHDDHVS</sequence>
<proteinExistence type="predicted"/>
<dbReference type="AlphaFoldDB" id="A0A843V6B1"/>
<dbReference type="OrthoDB" id="1433763at2759"/>
<evidence type="ECO:0000313" key="3">
    <source>
        <dbReference type="EMBL" id="MQL89174.1"/>
    </source>
</evidence>
<organism evidence="3 4">
    <name type="scientific">Colocasia esculenta</name>
    <name type="common">Wild taro</name>
    <name type="synonym">Arum esculentum</name>
    <dbReference type="NCBI Taxonomy" id="4460"/>
    <lineage>
        <taxon>Eukaryota</taxon>
        <taxon>Viridiplantae</taxon>
        <taxon>Streptophyta</taxon>
        <taxon>Embryophyta</taxon>
        <taxon>Tracheophyta</taxon>
        <taxon>Spermatophyta</taxon>
        <taxon>Magnoliopsida</taxon>
        <taxon>Liliopsida</taxon>
        <taxon>Araceae</taxon>
        <taxon>Aroideae</taxon>
        <taxon>Colocasieae</taxon>
        <taxon>Colocasia</taxon>
    </lineage>
</organism>
<feature type="coiled-coil region" evidence="1">
    <location>
        <begin position="226"/>
        <end position="260"/>
    </location>
</feature>
<name>A0A843V6B1_COLES</name>
<evidence type="ECO:0000256" key="1">
    <source>
        <dbReference type="SAM" id="Coils"/>
    </source>
</evidence>
<feature type="compositionally biased region" description="Polar residues" evidence="2">
    <location>
        <begin position="10"/>
        <end position="19"/>
    </location>
</feature>
<comment type="caution">
    <text evidence="3">The sequence shown here is derived from an EMBL/GenBank/DDBJ whole genome shotgun (WGS) entry which is preliminary data.</text>
</comment>
<feature type="region of interest" description="Disordered" evidence="2">
    <location>
        <begin position="1"/>
        <end position="61"/>
    </location>
</feature>
<gene>
    <name evidence="3" type="ORF">Taro_021747</name>
</gene>
<feature type="non-terminal residue" evidence="3">
    <location>
        <position position="311"/>
    </location>
</feature>
<evidence type="ECO:0000256" key="2">
    <source>
        <dbReference type="SAM" id="MobiDB-lite"/>
    </source>
</evidence>
<keyword evidence="1" id="KW-0175">Coiled coil</keyword>
<protein>
    <submittedName>
        <fullName evidence="3">Uncharacterized protein</fullName>
    </submittedName>
</protein>
<reference evidence="3" key="1">
    <citation type="submission" date="2017-07" db="EMBL/GenBank/DDBJ databases">
        <title>Taro Niue Genome Assembly and Annotation.</title>
        <authorList>
            <person name="Atibalentja N."/>
            <person name="Keating K."/>
            <person name="Fields C.J."/>
        </authorList>
    </citation>
    <scope>NUCLEOTIDE SEQUENCE</scope>
    <source>
        <strain evidence="3">Niue_2</strain>
        <tissue evidence="3">Leaf</tissue>
    </source>
</reference>
<feature type="region of interest" description="Disordered" evidence="2">
    <location>
        <begin position="276"/>
        <end position="311"/>
    </location>
</feature>
<evidence type="ECO:0000313" key="4">
    <source>
        <dbReference type="Proteomes" id="UP000652761"/>
    </source>
</evidence>
<keyword evidence="4" id="KW-1185">Reference proteome</keyword>
<feature type="compositionally biased region" description="Pro residues" evidence="2">
    <location>
        <begin position="36"/>
        <end position="50"/>
    </location>
</feature>
<dbReference type="Proteomes" id="UP000652761">
    <property type="component" value="Unassembled WGS sequence"/>
</dbReference>